<dbReference type="EMBL" id="MLCO01000153">
    <property type="protein sequence ID" value="ONG51798.1"/>
    <property type="molecule type" value="Genomic_DNA"/>
</dbReference>
<proteinExistence type="inferred from homology"/>
<keyword evidence="3" id="KW-0456">Lyase</keyword>
<dbReference type="Proteomes" id="UP000188879">
    <property type="component" value="Unassembled WGS sequence"/>
</dbReference>
<dbReference type="GO" id="GO:0005737">
    <property type="term" value="C:cytoplasm"/>
    <property type="evidence" value="ECO:0007669"/>
    <property type="project" value="TreeGrafter"/>
</dbReference>
<sequence>MRGTRLHRMLASGECALNGWSAIPSPFLAEAMAHQGFDSITLDLQHGLISFDAALSMLQAISTTDVTPLARVAGLEPPAIMKLLDAGAMGIICPLIDNAEQAAAFVSACRYPPFGGRSFGPTRAQLYAGRHYVAQANDTILTLAMIETAEGFSNIDSILAVPGLDGVYIGPSDLSFTHGHDPVTGPEHPEMLARIDAIRDAARRAGKKVAMHSSAIDYCVAMWGRGFDMVTAPNDNRLFGIGAGQLMKALDRPMTAPQPRAGY</sequence>
<dbReference type="OrthoDB" id="9802624at2"/>
<dbReference type="PANTHER" id="PTHR30502:SF0">
    <property type="entry name" value="PHOSPHOENOLPYRUVATE CARBOXYLASE FAMILY PROTEIN"/>
    <property type="match status" value="1"/>
</dbReference>
<dbReference type="InterPro" id="IPR050251">
    <property type="entry name" value="HpcH-HpaI_aldolase"/>
</dbReference>
<protein>
    <recommendedName>
        <fullName evidence="4">HpcH/HpaI aldolase/citrate lyase domain-containing protein</fullName>
    </recommendedName>
</protein>
<evidence type="ECO:0000256" key="2">
    <source>
        <dbReference type="ARBA" id="ARBA00022723"/>
    </source>
</evidence>
<accession>A0A1V2H1N1</accession>
<dbReference type="InterPro" id="IPR015813">
    <property type="entry name" value="Pyrv/PenolPyrv_kinase-like_dom"/>
</dbReference>
<dbReference type="GO" id="GO:0046872">
    <property type="term" value="F:metal ion binding"/>
    <property type="evidence" value="ECO:0007669"/>
    <property type="project" value="UniProtKB-KW"/>
</dbReference>
<name>A0A1V2H1N1_9PROT</name>
<dbReference type="Gene3D" id="3.20.20.60">
    <property type="entry name" value="Phosphoenolpyruvate-binding domains"/>
    <property type="match status" value="1"/>
</dbReference>
<comment type="caution">
    <text evidence="5">The sequence shown here is derived from an EMBL/GenBank/DDBJ whole genome shotgun (WGS) entry which is preliminary data.</text>
</comment>
<reference evidence="5 6" key="1">
    <citation type="submission" date="2016-10" db="EMBL/GenBank/DDBJ databases">
        <title>Draft Genome sequence of Roseomonas sp. strain M3.</title>
        <authorList>
            <person name="Subhash Y."/>
            <person name="Lee S."/>
        </authorList>
    </citation>
    <scope>NUCLEOTIDE SEQUENCE [LARGE SCALE GENOMIC DNA]</scope>
    <source>
        <strain evidence="5 6">M3</strain>
    </source>
</reference>
<dbReference type="AlphaFoldDB" id="A0A1V2H1N1"/>
<organism evidence="5 6">
    <name type="scientific">Teichococcus deserti</name>
    <dbReference type="NCBI Taxonomy" id="1817963"/>
    <lineage>
        <taxon>Bacteria</taxon>
        <taxon>Pseudomonadati</taxon>
        <taxon>Pseudomonadota</taxon>
        <taxon>Alphaproteobacteria</taxon>
        <taxon>Acetobacterales</taxon>
        <taxon>Roseomonadaceae</taxon>
        <taxon>Roseomonas</taxon>
    </lineage>
</organism>
<dbReference type="Pfam" id="PF03328">
    <property type="entry name" value="HpcH_HpaI"/>
    <property type="match status" value="1"/>
</dbReference>
<keyword evidence="6" id="KW-1185">Reference proteome</keyword>
<keyword evidence="2" id="KW-0479">Metal-binding</keyword>
<comment type="similarity">
    <text evidence="1">Belongs to the HpcH/HpaI aldolase family.</text>
</comment>
<evidence type="ECO:0000256" key="3">
    <source>
        <dbReference type="ARBA" id="ARBA00023239"/>
    </source>
</evidence>
<dbReference type="InterPro" id="IPR040442">
    <property type="entry name" value="Pyrv_kinase-like_dom_sf"/>
</dbReference>
<evidence type="ECO:0000256" key="1">
    <source>
        <dbReference type="ARBA" id="ARBA00005568"/>
    </source>
</evidence>
<feature type="domain" description="HpcH/HpaI aldolase/citrate lyase" evidence="4">
    <location>
        <begin position="20"/>
        <end position="207"/>
    </location>
</feature>
<dbReference type="PANTHER" id="PTHR30502">
    <property type="entry name" value="2-KETO-3-DEOXY-L-RHAMNONATE ALDOLASE"/>
    <property type="match status" value="1"/>
</dbReference>
<dbReference type="InterPro" id="IPR005000">
    <property type="entry name" value="Aldolase/citrate-lyase_domain"/>
</dbReference>
<dbReference type="RefSeq" id="WP_076958272.1">
    <property type="nucleotide sequence ID" value="NZ_MLCO01000153.1"/>
</dbReference>
<dbReference type="SUPFAM" id="SSF51621">
    <property type="entry name" value="Phosphoenolpyruvate/pyruvate domain"/>
    <property type="match status" value="1"/>
</dbReference>
<evidence type="ECO:0000259" key="4">
    <source>
        <dbReference type="Pfam" id="PF03328"/>
    </source>
</evidence>
<gene>
    <name evidence="5" type="ORF">BKE38_15645</name>
</gene>
<evidence type="ECO:0000313" key="6">
    <source>
        <dbReference type="Proteomes" id="UP000188879"/>
    </source>
</evidence>
<evidence type="ECO:0000313" key="5">
    <source>
        <dbReference type="EMBL" id="ONG51798.1"/>
    </source>
</evidence>
<dbReference type="GO" id="GO:0016832">
    <property type="term" value="F:aldehyde-lyase activity"/>
    <property type="evidence" value="ECO:0007669"/>
    <property type="project" value="TreeGrafter"/>
</dbReference>